<accession>A0ABP3YH65</accession>
<comment type="caution">
    <text evidence="2">The sequence shown here is derived from an EMBL/GenBank/DDBJ whole genome shotgun (WGS) entry which is preliminary data.</text>
</comment>
<dbReference type="EMBL" id="BAAAFI010000037">
    <property type="protein sequence ID" value="GAA0879938.1"/>
    <property type="molecule type" value="Genomic_DNA"/>
</dbReference>
<evidence type="ECO:0000313" key="2">
    <source>
        <dbReference type="EMBL" id="GAA0879938.1"/>
    </source>
</evidence>
<name>A0ABP3YH65_9BACT</name>
<feature type="transmembrane region" description="Helical" evidence="1">
    <location>
        <begin position="34"/>
        <end position="55"/>
    </location>
</feature>
<keyword evidence="1" id="KW-1133">Transmembrane helix</keyword>
<proteinExistence type="predicted"/>
<evidence type="ECO:0000313" key="3">
    <source>
        <dbReference type="Proteomes" id="UP001500469"/>
    </source>
</evidence>
<keyword evidence="1" id="KW-0472">Membrane</keyword>
<reference evidence="3" key="1">
    <citation type="journal article" date="2019" name="Int. J. Syst. Evol. Microbiol.">
        <title>The Global Catalogue of Microorganisms (GCM) 10K type strain sequencing project: providing services to taxonomists for standard genome sequencing and annotation.</title>
        <authorList>
            <consortium name="The Broad Institute Genomics Platform"/>
            <consortium name="The Broad Institute Genome Sequencing Center for Infectious Disease"/>
            <person name="Wu L."/>
            <person name="Ma J."/>
        </authorList>
    </citation>
    <scope>NUCLEOTIDE SEQUENCE [LARGE SCALE GENOMIC DNA]</scope>
    <source>
        <strain evidence="3">JCM 16112</strain>
    </source>
</reference>
<evidence type="ECO:0008006" key="4">
    <source>
        <dbReference type="Google" id="ProtNLM"/>
    </source>
</evidence>
<keyword evidence="1" id="KW-0812">Transmembrane</keyword>
<feature type="transmembrane region" description="Helical" evidence="1">
    <location>
        <begin position="160"/>
        <end position="182"/>
    </location>
</feature>
<sequence length="196" mass="22290">MIQLLKYRAALLGILFGLFGGAISQLLAIEEMTLYYTALASIIGLVVNLMVSFMLKGKWNAKVKNTLKGICAFFFVALVATLFMHTKFFIEGTFSYQNFENEVSYYIKGSEYTNVAKKFKEENPYIESDEDLIREGFGSPEEKGKVWTQESINNNWMKMLTTYCLIVIFFVGLISILIEVLMGKYGKSTGKMIESF</sequence>
<protein>
    <recommendedName>
        <fullName evidence="4">DUF4199 domain-containing protein</fullName>
    </recommendedName>
</protein>
<dbReference type="Proteomes" id="UP001500469">
    <property type="component" value="Unassembled WGS sequence"/>
</dbReference>
<evidence type="ECO:0000256" key="1">
    <source>
        <dbReference type="SAM" id="Phobius"/>
    </source>
</evidence>
<feature type="transmembrane region" description="Helical" evidence="1">
    <location>
        <begin position="67"/>
        <end position="90"/>
    </location>
</feature>
<gene>
    <name evidence="2" type="ORF">GCM10009119_29080</name>
</gene>
<organism evidence="2 3">
    <name type="scientific">Algoriphagus jejuensis</name>
    <dbReference type="NCBI Taxonomy" id="419934"/>
    <lineage>
        <taxon>Bacteria</taxon>
        <taxon>Pseudomonadati</taxon>
        <taxon>Bacteroidota</taxon>
        <taxon>Cytophagia</taxon>
        <taxon>Cytophagales</taxon>
        <taxon>Cyclobacteriaceae</taxon>
        <taxon>Algoriphagus</taxon>
    </lineage>
</organism>
<keyword evidence="3" id="KW-1185">Reference proteome</keyword>